<dbReference type="GO" id="GO:0005634">
    <property type="term" value="C:nucleus"/>
    <property type="evidence" value="ECO:0007669"/>
    <property type="project" value="TreeGrafter"/>
</dbReference>
<evidence type="ECO:0000256" key="1">
    <source>
        <dbReference type="ARBA" id="ARBA00010820"/>
    </source>
</evidence>
<dbReference type="PANTHER" id="PTHR31662:SF33">
    <property type="entry name" value="DNA-BINDING STOREKEEPER PROTEIN TRANSCRIPTIONAL REGULATOR-LIKE PROTEIN"/>
    <property type="match status" value="1"/>
</dbReference>
<proteinExistence type="inferred from homology"/>
<feature type="compositionally biased region" description="Basic and acidic residues" evidence="2">
    <location>
        <begin position="10"/>
        <end position="19"/>
    </location>
</feature>
<gene>
    <name evidence="4" type="ORF">CDL12_18400</name>
</gene>
<dbReference type="InterPro" id="IPR007592">
    <property type="entry name" value="GEBP"/>
</dbReference>
<dbReference type="EMBL" id="NKXS01003639">
    <property type="protein sequence ID" value="PIN09018.1"/>
    <property type="molecule type" value="Genomic_DNA"/>
</dbReference>
<feature type="compositionally biased region" description="Acidic residues" evidence="2">
    <location>
        <begin position="64"/>
        <end position="78"/>
    </location>
</feature>
<feature type="compositionally biased region" description="Basic and acidic residues" evidence="2">
    <location>
        <begin position="272"/>
        <end position="293"/>
    </location>
</feature>
<comment type="similarity">
    <text evidence="1">Belongs to the GeBP family.</text>
</comment>
<feature type="region of interest" description="Disordered" evidence="2">
    <location>
        <begin position="200"/>
        <end position="293"/>
    </location>
</feature>
<protein>
    <recommendedName>
        <fullName evidence="3">Glabrous enhancer-binding protein-like DBD domain-containing protein</fullName>
    </recommendedName>
</protein>
<dbReference type="PANTHER" id="PTHR31662">
    <property type="entry name" value="BNAANNG10740D PROTEIN-RELATED"/>
    <property type="match status" value="1"/>
</dbReference>
<dbReference type="OrthoDB" id="914287at2759"/>
<name>A0A2G9GUR4_9LAMI</name>
<reference evidence="5" key="1">
    <citation type="journal article" date="2018" name="Gigascience">
        <title>Genome assembly of the Pink Ipe (Handroanthus impetiginosus, Bignoniaceae), a highly valued, ecologically keystone Neotropical timber forest tree.</title>
        <authorList>
            <person name="Silva-Junior O.B."/>
            <person name="Grattapaglia D."/>
            <person name="Novaes E."/>
            <person name="Collevatti R.G."/>
        </authorList>
    </citation>
    <scope>NUCLEOTIDE SEQUENCE [LARGE SCALE GENOMIC DNA]</scope>
    <source>
        <strain evidence="5">cv. UFG-1</strain>
    </source>
</reference>
<feature type="compositionally biased region" description="Basic residues" evidence="2">
    <location>
        <begin position="216"/>
        <end position="225"/>
    </location>
</feature>
<evidence type="ECO:0000313" key="5">
    <source>
        <dbReference type="Proteomes" id="UP000231279"/>
    </source>
</evidence>
<feature type="region of interest" description="Disordered" evidence="2">
    <location>
        <begin position="1"/>
        <end position="104"/>
    </location>
</feature>
<dbReference type="Pfam" id="PF04504">
    <property type="entry name" value="GeBP-like_DBD"/>
    <property type="match status" value="1"/>
</dbReference>
<dbReference type="GO" id="GO:0006355">
    <property type="term" value="P:regulation of DNA-templated transcription"/>
    <property type="evidence" value="ECO:0007669"/>
    <property type="project" value="InterPro"/>
</dbReference>
<evidence type="ECO:0000259" key="3">
    <source>
        <dbReference type="Pfam" id="PF04504"/>
    </source>
</evidence>
<accession>A0A2G9GUR4</accession>
<dbReference type="Proteomes" id="UP000231279">
    <property type="component" value="Unassembled WGS sequence"/>
</dbReference>
<feature type="compositionally biased region" description="Low complexity" evidence="2">
    <location>
        <begin position="79"/>
        <end position="89"/>
    </location>
</feature>
<comment type="caution">
    <text evidence="4">The sequence shown here is derived from an EMBL/GenBank/DDBJ whole genome shotgun (WGS) entry which is preliminary data.</text>
</comment>
<keyword evidence="5" id="KW-1185">Reference proteome</keyword>
<evidence type="ECO:0000313" key="4">
    <source>
        <dbReference type="EMBL" id="PIN09018.1"/>
    </source>
</evidence>
<dbReference type="InterPro" id="IPR053932">
    <property type="entry name" value="GeBP-like_DBD"/>
</dbReference>
<dbReference type="STRING" id="429701.A0A2G9GUR4"/>
<sequence length="363" mass="41800">MAPKKLIFSKQEEEEKRTNEGTQSKTSSESDSSDSDSQENRAVSVLAPLKPMFYQEAPTSVPDPEPEPEPETESESGDGSDCSSPSASGFMIMPSVKPAEKKKSSDSKIFSDEDEVALLEGLAAFWANGKNNKWTEFHQFIKNNLQHEFTRIQVSEKIRSLKRKFDTNLKKYKSNGGKLDFSDPHESVIFNLSKQLWDDEGGLVDGSNHDDEEKKRAPHQNPRKRAGSEHEGGKRKKKKVTDGTEHEQEKRKPKRVVDETEYKEDKRKKKRAVDETDHGEEKRNKKPVAKEIEKKDFGSEYPFLWASLQGFPSVTRENIHLIGREKAEKLEENWRKLYADELQLKLKRMELMRRDLERQVMNS</sequence>
<feature type="domain" description="Glabrous enhancer-binding protein-like DBD" evidence="3">
    <location>
        <begin position="108"/>
        <end position="198"/>
    </location>
</feature>
<organism evidence="4 5">
    <name type="scientific">Handroanthus impetiginosus</name>
    <dbReference type="NCBI Taxonomy" id="429701"/>
    <lineage>
        <taxon>Eukaryota</taxon>
        <taxon>Viridiplantae</taxon>
        <taxon>Streptophyta</taxon>
        <taxon>Embryophyta</taxon>
        <taxon>Tracheophyta</taxon>
        <taxon>Spermatophyta</taxon>
        <taxon>Magnoliopsida</taxon>
        <taxon>eudicotyledons</taxon>
        <taxon>Gunneridae</taxon>
        <taxon>Pentapetalae</taxon>
        <taxon>asterids</taxon>
        <taxon>lamiids</taxon>
        <taxon>Lamiales</taxon>
        <taxon>Bignoniaceae</taxon>
        <taxon>Crescentiina</taxon>
        <taxon>Tabebuia alliance</taxon>
        <taxon>Handroanthus</taxon>
    </lineage>
</organism>
<evidence type="ECO:0000256" key="2">
    <source>
        <dbReference type="SAM" id="MobiDB-lite"/>
    </source>
</evidence>
<feature type="compositionally biased region" description="Basic and acidic residues" evidence="2">
    <location>
        <begin position="240"/>
        <end position="265"/>
    </location>
</feature>
<dbReference type="AlphaFoldDB" id="A0A2G9GUR4"/>